<gene>
    <name evidence="1" type="ORF">NLU14_06150</name>
</gene>
<accession>A0ABT5Y809</accession>
<name>A0ABT5Y809_9GAMM</name>
<reference evidence="1" key="1">
    <citation type="submission" date="2022-07" db="EMBL/GenBank/DDBJ databases">
        <title>Marinobacter iranensis a new bacterium isolate from a hipersaline lake in Iran.</title>
        <authorList>
            <person name="Mohammad A.M.A."/>
            <person name="Cristina S.-P."/>
            <person name="Antonio V."/>
        </authorList>
    </citation>
    <scope>NUCLEOTIDE SEQUENCE</scope>
    <source>
        <strain evidence="1">71-i</strain>
    </source>
</reference>
<sequence>MTNPGVCSRTEHCWQLTELVRTLLSASAREVVWHWISSKRFLDANNEPTLLPMAGSEEAGFINLVGQVSRDLAPAVVFNELLRKGIVEQHESGCLLLRRSAYVPGLPYEGDTFSVAEERGKYGRTPRRRRNDFL</sequence>
<dbReference type="Proteomes" id="UP001143391">
    <property type="component" value="Unassembled WGS sequence"/>
</dbReference>
<organism evidence="1 2">
    <name type="scientific">Marinobacter iranensis</name>
    <dbReference type="NCBI Taxonomy" id="2962607"/>
    <lineage>
        <taxon>Bacteria</taxon>
        <taxon>Pseudomonadati</taxon>
        <taxon>Pseudomonadota</taxon>
        <taxon>Gammaproteobacteria</taxon>
        <taxon>Pseudomonadales</taxon>
        <taxon>Marinobacteraceae</taxon>
        <taxon>Marinobacter</taxon>
    </lineage>
</organism>
<dbReference type="RefSeq" id="WP_275705302.1">
    <property type="nucleotide sequence ID" value="NZ_JANCMW010000002.1"/>
</dbReference>
<comment type="caution">
    <text evidence="1">The sequence shown here is derived from an EMBL/GenBank/DDBJ whole genome shotgun (WGS) entry which is preliminary data.</text>
</comment>
<protein>
    <submittedName>
        <fullName evidence="1">Uncharacterized protein</fullName>
    </submittedName>
</protein>
<keyword evidence="2" id="KW-1185">Reference proteome</keyword>
<proteinExistence type="predicted"/>
<evidence type="ECO:0000313" key="2">
    <source>
        <dbReference type="Proteomes" id="UP001143391"/>
    </source>
</evidence>
<evidence type="ECO:0000313" key="1">
    <source>
        <dbReference type="EMBL" id="MDF0749807.1"/>
    </source>
</evidence>
<dbReference type="EMBL" id="JANCMW010000002">
    <property type="protein sequence ID" value="MDF0749807.1"/>
    <property type="molecule type" value="Genomic_DNA"/>
</dbReference>